<feature type="domain" description="Radical SAM core" evidence="5">
    <location>
        <begin position="2"/>
        <end position="109"/>
    </location>
</feature>
<name>A0ABN3AQQ8_9MICC</name>
<dbReference type="Proteomes" id="UP001500974">
    <property type="component" value="Unassembled WGS sequence"/>
</dbReference>
<keyword evidence="3" id="KW-0408">Iron</keyword>
<protein>
    <recommendedName>
        <fullName evidence="5">Radical SAM core domain-containing protein</fullName>
    </recommendedName>
</protein>
<keyword evidence="1" id="KW-0949">S-adenosyl-L-methionine</keyword>
<accession>A0ABN3AQQ8</accession>
<dbReference type="Pfam" id="PF04055">
    <property type="entry name" value="Radical_SAM"/>
    <property type="match status" value="1"/>
</dbReference>
<evidence type="ECO:0000259" key="5">
    <source>
        <dbReference type="Pfam" id="PF04055"/>
    </source>
</evidence>
<dbReference type="InterPro" id="IPR050377">
    <property type="entry name" value="Radical_SAM_PqqE_MftC-like"/>
</dbReference>
<evidence type="ECO:0000256" key="4">
    <source>
        <dbReference type="ARBA" id="ARBA00023014"/>
    </source>
</evidence>
<dbReference type="EMBL" id="BAAAON010000001">
    <property type="protein sequence ID" value="GAA2173498.1"/>
    <property type="molecule type" value="Genomic_DNA"/>
</dbReference>
<reference evidence="6 7" key="1">
    <citation type="journal article" date="2019" name="Int. J. Syst. Evol. Microbiol.">
        <title>The Global Catalogue of Microorganisms (GCM) 10K type strain sequencing project: providing services to taxonomists for standard genome sequencing and annotation.</title>
        <authorList>
            <consortium name="The Broad Institute Genomics Platform"/>
            <consortium name="The Broad Institute Genome Sequencing Center for Infectious Disease"/>
            <person name="Wu L."/>
            <person name="Ma J."/>
        </authorList>
    </citation>
    <scope>NUCLEOTIDE SEQUENCE [LARGE SCALE GENOMIC DNA]</scope>
    <source>
        <strain evidence="6 7">JCM 14917</strain>
    </source>
</reference>
<dbReference type="InterPro" id="IPR058240">
    <property type="entry name" value="rSAM_sf"/>
</dbReference>
<evidence type="ECO:0000313" key="7">
    <source>
        <dbReference type="Proteomes" id="UP001500974"/>
    </source>
</evidence>
<gene>
    <name evidence="6" type="ORF">GCM10009784_08030</name>
</gene>
<evidence type="ECO:0000256" key="2">
    <source>
        <dbReference type="ARBA" id="ARBA00022723"/>
    </source>
</evidence>
<dbReference type="Gene3D" id="3.20.20.70">
    <property type="entry name" value="Aldolase class I"/>
    <property type="match status" value="1"/>
</dbReference>
<dbReference type="PANTHER" id="PTHR11228">
    <property type="entry name" value="RADICAL SAM DOMAIN PROTEIN"/>
    <property type="match status" value="1"/>
</dbReference>
<keyword evidence="7" id="KW-1185">Reference proteome</keyword>
<keyword evidence="4" id="KW-0411">Iron-sulfur</keyword>
<dbReference type="InterPro" id="IPR013785">
    <property type="entry name" value="Aldolase_TIM"/>
</dbReference>
<evidence type="ECO:0000313" key="6">
    <source>
        <dbReference type="EMBL" id="GAA2173498.1"/>
    </source>
</evidence>
<dbReference type="SUPFAM" id="SSF102114">
    <property type="entry name" value="Radical SAM enzymes"/>
    <property type="match status" value="1"/>
</dbReference>
<comment type="caution">
    <text evidence="6">The sequence shown here is derived from an EMBL/GenBank/DDBJ whole genome shotgun (WGS) entry which is preliminary data.</text>
</comment>
<sequence length="235" mass="26302">MVFTGGDPSLRKDLSQLITYAKSFGMFVEVLTNAHHRPDELAAVLSEADLVGVSLDGATADIHDQFRNKKDNFKRVNRLLDLLDSQGKPYIVRTIISAENAASIPAMADAMHSRKMLTRWGIQQFSPVEEGYVNRDRYAISDVEYRSVVSVLMNSASQELKPKISTLSVDDRIGLYLLLNPAGAVFGRDHSTEDGTFPTVGSVFTDHLFDLSEALSFDRGKHELRYANWFKQDSR</sequence>
<proteinExistence type="predicted"/>
<evidence type="ECO:0000256" key="3">
    <source>
        <dbReference type="ARBA" id="ARBA00023004"/>
    </source>
</evidence>
<dbReference type="CDD" id="cd01335">
    <property type="entry name" value="Radical_SAM"/>
    <property type="match status" value="1"/>
</dbReference>
<organism evidence="6 7">
    <name type="scientific">Arthrobacter parietis</name>
    <dbReference type="NCBI Taxonomy" id="271434"/>
    <lineage>
        <taxon>Bacteria</taxon>
        <taxon>Bacillati</taxon>
        <taxon>Actinomycetota</taxon>
        <taxon>Actinomycetes</taxon>
        <taxon>Micrococcales</taxon>
        <taxon>Micrococcaceae</taxon>
        <taxon>Arthrobacter</taxon>
    </lineage>
</organism>
<evidence type="ECO:0000256" key="1">
    <source>
        <dbReference type="ARBA" id="ARBA00022691"/>
    </source>
</evidence>
<keyword evidence="2" id="KW-0479">Metal-binding</keyword>
<dbReference type="PANTHER" id="PTHR11228:SF7">
    <property type="entry name" value="PQQA PEPTIDE CYCLASE"/>
    <property type="match status" value="1"/>
</dbReference>
<dbReference type="InterPro" id="IPR007197">
    <property type="entry name" value="rSAM"/>
</dbReference>